<evidence type="ECO:0000313" key="3">
    <source>
        <dbReference type="EMBL" id="MER2999339.1"/>
    </source>
</evidence>
<dbReference type="Proteomes" id="UP001476807">
    <property type="component" value="Unassembled WGS sequence"/>
</dbReference>
<keyword evidence="1" id="KW-0472">Membrane</keyword>
<dbReference type="GO" id="GO:0016787">
    <property type="term" value="F:hydrolase activity"/>
    <property type="evidence" value="ECO:0007669"/>
    <property type="project" value="UniProtKB-KW"/>
</dbReference>
<feature type="transmembrane region" description="Helical" evidence="1">
    <location>
        <begin position="181"/>
        <end position="199"/>
    </location>
</feature>
<feature type="transmembrane region" description="Helical" evidence="1">
    <location>
        <begin position="44"/>
        <end position="65"/>
    </location>
</feature>
<dbReference type="RefSeq" id="WP_350414080.1">
    <property type="nucleotide sequence ID" value="NZ_JBEOKT010000022.1"/>
</dbReference>
<proteinExistence type="predicted"/>
<feature type="transmembrane region" description="Helical" evidence="1">
    <location>
        <begin position="6"/>
        <end position="24"/>
    </location>
</feature>
<feature type="transmembrane region" description="Helical" evidence="1">
    <location>
        <begin position="205"/>
        <end position="222"/>
    </location>
</feature>
<comment type="caution">
    <text evidence="3">The sequence shown here is derived from an EMBL/GenBank/DDBJ whole genome shotgun (WGS) entry which is preliminary data.</text>
</comment>
<dbReference type="PANTHER" id="PTHR35797:SF1">
    <property type="entry name" value="PROTEASE"/>
    <property type="match status" value="1"/>
</dbReference>
<feature type="transmembrane region" description="Helical" evidence="1">
    <location>
        <begin position="77"/>
        <end position="101"/>
    </location>
</feature>
<accession>A0ABV1RY87</accession>
<feature type="transmembrane region" description="Helical" evidence="1">
    <location>
        <begin position="122"/>
        <end position="142"/>
    </location>
</feature>
<name>A0ABV1RY87_9BACT</name>
<dbReference type="InterPro" id="IPR042150">
    <property type="entry name" value="MmRce1-like"/>
</dbReference>
<keyword evidence="3" id="KW-0378">Hydrolase</keyword>
<evidence type="ECO:0000259" key="2">
    <source>
        <dbReference type="Pfam" id="PF02517"/>
    </source>
</evidence>
<gene>
    <name evidence="3" type="ORF">ABS362_17435</name>
</gene>
<feature type="domain" description="CAAX prenyl protease 2/Lysostaphin resistance protein A-like" evidence="2">
    <location>
        <begin position="87"/>
        <end position="193"/>
    </location>
</feature>
<sequence length="226" mass="25816">MLPLLILGSFGPTLAAIFLVHRYGSLAEKQDFWNRVVSLKRISWVWFLVILLIMPAIYIVGYSIYSLFGGEQPPVASLFNGLNSASTILMFAFVMIMAGPVSEEFGWRGYVLDPLQGKYGRIVGNLILGFFWILWHLPLFFIDGTSQYAKGFGYQFWSWSFQLIALCFIFSWVYNNTNRSILGAIILHLLANMAYPTNLEPTGEMIFTLLRLFIIATIVLSWKRKD</sequence>
<dbReference type="EC" id="3.4.-.-" evidence="3"/>
<protein>
    <submittedName>
        <fullName evidence="3">CPBP family intramembrane glutamic endopeptidase</fullName>
        <ecNumber evidence="3">3.4.-.-</ecNumber>
    </submittedName>
</protein>
<feature type="transmembrane region" description="Helical" evidence="1">
    <location>
        <begin position="154"/>
        <end position="174"/>
    </location>
</feature>
<dbReference type="EMBL" id="JBEOKT010000022">
    <property type="protein sequence ID" value="MER2999339.1"/>
    <property type="molecule type" value="Genomic_DNA"/>
</dbReference>
<evidence type="ECO:0000256" key="1">
    <source>
        <dbReference type="SAM" id="Phobius"/>
    </source>
</evidence>
<dbReference type="InterPro" id="IPR003675">
    <property type="entry name" value="Rce1/LyrA-like_dom"/>
</dbReference>
<evidence type="ECO:0000313" key="4">
    <source>
        <dbReference type="Proteomes" id="UP001476807"/>
    </source>
</evidence>
<keyword evidence="1" id="KW-1133">Transmembrane helix</keyword>
<keyword evidence="4" id="KW-1185">Reference proteome</keyword>
<dbReference type="Pfam" id="PF02517">
    <property type="entry name" value="Rce1-like"/>
    <property type="match status" value="1"/>
</dbReference>
<organism evidence="3 4">
    <name type="scientific">Pontibacter populi</name>
    <dbReference type="NCBI Taxonomy" id="890055"/>
    <lineage>
        <taxon>Bacteria</taxon>
        <taxon>Pseudomonadati</taxon>
        <taxon>Bacteroidota</taxon>
        <taxon>Cytophagia</taxon>
        <taxon>Cytophagales</taxon>
        <taxon>Hymenobacteraceae</taxon>
        <taxon>Pontibacter</taxon>
    </lineage>
</organism>
<keyword evidence="1" id="KW-0812">Transmembrane</keyword>
<dbReference type="PANTHER" id="PTHR35797">
    <property type="entry name" value="PROTEASE-RELATED"/>
    <property type="match status" value="1"/>
</dbReference>
<reference evidence="3 4" key="1">
    <citation type="submission" date="2024-06" db="EMBL/GenBank/DDBJ databases">
        <title>Pontibacter populi HYL7-15.</title>
        <authorList>
            <person name="Kim M.K."/>
        </authorList>
    </citation>
    <scope>NUCLEOTIDE SEQUENCE [LARGE SCALE GENOMIC DNA]</scope>
    <source>
        <strain evidence="3 4">HYL7-15</strain>
    </source>
</reference>